<accession>A0A3G2SDI9</accession>
<evidence type="ECO:0000256" key="1">
    <source>
        <dbReference type="SAM" id="MobiDB-lite"/>
    </source>
</evidence>
<name>A0A3G2SDI9_ZYMTR</name>
<dbReference type="AlphaFoldDB" id="A0A3G2SDI9"/>
<evidence type="ECO:0000313" key="2">
    <source>
        <dbReference type="EMBL" id="AYO45628.1"/>
    </source>
</evidence>
<geneLocation type="mitochondrion" evidence="2"/>
<feature type="region of interest" description="Disordered" evidence="1">
    <location>
        <begin position="87"/>
        <end position="107"/>
    </location>
</feature>
<organism evidence="2">
    <name type="scientific">Zymoseptoria tritici</name>
    <name type="common">Speckled leaf blotch fungus</name>
    <name type="synonym">Septoria tritici</name>
    <dbReference type="NCBI Taxonomy" id="1047171"/>
    <lineage>
        <taxon>Eukaryota</taxon>
        <taxon>Fungi</taxon>
        <taxon>Dikarya</taxon>
        <taxon>Ascomycota</taxon>
        <taxon>Pezizomycotina</taxon>
        <taxon>Dothideomycetes</taxon>
        <taxon>Dothideomycetidae</taxon>
        <taxon>Mycosphaerellales</taxon>
        <taxon>Mycosphaerellaceae</taxon>
        <taxon>Zymoseptoria</taxon>
    </lineage>
</organism>
<proteinExistence type="predicted"/>
<gene>
    <name evidence="2" type="primary">orf221</name>
</gene>
<keyword evidence="2" id="KW-0496">Mitochondrion</keyword>
<feature type="compositionally biased region" description="Acidic residues" evidence="1">
    <location>
        <begin position="183"/>
        <end position="194"/>
    </location>
</feature>
<dbReference type="EMBL" id="MH374028">
    <property type="protein sequence ID" value="AYO45628.1"/>
    <property type="molecule type" value="Genomic_DNA"/>
</dbReference>
<sequence>MRKPLYKTNVKIQNTVRGISTTTAFFMSNSNPQYEIFEEVKLVEDEVHELDAYVSRIEQEVINKQEKLGSEANVELIDYIEKGRNRKGEELGNPTEVGSPVSQDTYNKREDYSERLDDMQGFVDSEHVYLDGLLGQLSDNSYYKFYKGIETAINGTDRVKSKIEDLSERFYELPVQSNVSETDNTESDMSEGDTGESNVPDTESTESGSTTAKEILDYILG</sequence>
<feature type="compositionally biased region" description="Polar residues" evidence="1">
    <location>
        <begin position="195"/>
        <end position="212"/>
    </location>
</feature>
<reference evidence="2" key="1">
    <citation type="submission" date="2018-05" db="EMBL/GenBank/DDBJ databases">
        <title>The mitochondrial genome of the banana pathogen Mycosphaerella (synonym: Pseudocercospora) fijiensis contains several pseudogenes, multiple changes of direction and a reassigned tRNA gene.</title>
        <authorList>
            <person name="Goodwin S.B."/>
            <person name="McCorison C.B."/>
            <person name="Grimwood J."/>
            <person name="Grigoriev I.V."/>
            <person name="Kema G.H.J."/>
        </authorList>
    </citation>
    <scope>NUCLEOTIDE SEQUENCE</scope>
    <source>
        <strain evidence="2">IPO323</strain>
    </source>
</reference>
<dbReference type="RefSeq" id="YP_001648747.1">
    <property type="nucleotide sequence ID" value="NC_010222.1"/>
</dbReference>
<feature type="region of interest" description="Disordered" evidence="1">
    <location>
        <begin position="174"/>
        <end position="221"/>
    </location>
</feature>
<protein>
    <submittedName>
        <fullName evidence="2">Uncharacterized protein</fullName>
    </submittedName>
</protein>